<dbReference type="Proteomes" id="UP000796880">
    <property type="component" value="Unassembled WGS sequence"/>
</dbReference>
<protein>
    <submittedName>
        <fullName evidence="1">Uncharacterized protein</fullName>
    </submittedName>
</protein>
<organism evidence="1 2">
    <name type="scientific">Rhamnella rubrinervis</name>
    <dbReference type="NCBI Taxonomy" id="2594499"/>
    <lineage>
        <taxon>Eukaryota</taxon>
        <taxon>Viridiplantae</taxon>
        <taxon>Streptophyta</taxon>
        <taxon>Embryophyta</taxon>
        <taxon>Tracheophyta</taxon>
        <taxon>Spermatophyta</taxon>
        <taxon>Magnoliopsida</taxon>
        <taxon>eudicotyledons</taxon>
        <taxon>Gunneridae</taxon>
        <taxon>Pentapetalae</taxon>
        <taxon>rosids</taxon>
        <taxon>fabids</taxon>
        <taxon>Rosales</taxon>
        <taxon>Rhamnaceae</taxon>
        <taxon>rhamnoid group</taxon>
        <taxon>Rhamneae</taxon>
        <taxon>Rhamnella</taxon>
    </lineage>
</organism>
<comment type="caution">
    <text evidence="1">The sequence shown here is derived from an EMBL/GenBank/DDBJ whole genome shotgun (WGS) entry which is preliminary data.</text>
</comment>
<evidence type="ECO:0000313" key="2">
    <source>
        <dbReference type="Proteomes" id="UP000796880"/>
    </source>
</evidence>
<dbReference type="EMBL" id="VOIH02000003">
    <property type="protein sequence ID" value="KAF3450004.1"/>
    <property type="molecule type" value="Genomic_DNA"/>
</dbReference>
<gene>
    <name evidence="1" type="ORF">FNV43_RR06083</name>
</gene>
<sequence>MCKVFGPKGPGFGSAFASSGVDSFHLLARLFDPIRIRSAMQGRTDDLLRLMRERVFEDYIQRFNDMKVEIMDIGCGGMQRLRARIAVPKFYLHGGRNLGAYCGLYKRPRLLWFWKKRDAWASGD</sequence>
<accession>A0A8K0ML28</accession>
<proteinExistence type="predicted"/>
<reference evidence="1" key="1">
    <citation type="submission" date="2020-03" db="EMBL/GenBank/DDBJ databases">
        <title>A high-quality chromosome-level genome assembly of a woody plant with both climbing and erect habits, Rhamnella rubrinervis.</title>
        <authorList>
            <person name="Lu Z."/>
            <person name="Yang Y."/>
            <person name="Zhu X."/>
            <person name="Sun Y."/>
        </authorList>
    </citation>
    <scope>NUCLEOTIDE SEQUENCE</scope>
    <source>
        <strain evidence="1">BYM</strain>
        <tissue evidence="1">Leaf</tissue>
    </source>
</reference>
<name>A0A8K0ML28_9ROSA</name>
<keyword evidence="2" id="KW-1185">Reference proteome</keyword>
<dbReference type="AlphaFoldDB" id="A0A8K0ML28"/>
<evidence type="ECO:0000313" key="1">
    <source>
        <dbReference type="EMBL" id="KAF3450004.1"/>
    </source>
</evidence>